<keyword evidence="7" id="KW-0804">Transcription</keyword>
<reference evidence="12" key="1">
    <citation type="submission" date="2015-07" db="EMBL/GenBank/DDBJ databases">
        <title>Transcriptome Assembly of Anthurium amnicola.</title>
        <authorList>
            <person name="Suzuki J."/>
        </authorList>
    </citation>
    <scope>NUCLEOTIDE SEQUENCE</scope>
</reference>
<keyword evidence="8" id="KW-0539">Nucleus</keyword>
<gene>
    <name evidence="12" type="primary">At1g75540_1</name>
    <name evidence="12" type="ORF">g.39257</name>
</gene>
<evidence type="ECO:0000256" key="9">
    <source>
        <dbReference type="PROSITE-ProRule" id="PRU00024"/>
    </source>
</evidence>
<evidence type="ECO:0000256" key="2">
    <source>
        <dbReference type="ARBA" id="ARBA00022723"/>
    </source>
</evidence>
<feature type="domain" description="B box-type" evidence="11">
    <location>
        <begin position="17"/>
        <end position="64"/>
    </location>
</feature>
<evidence type="ECO:0000256" key="3">
    <source>
        <dbReference type="ARBA" id="ARBA00022737"/>
    </source>
</evidence>
<keyword evidence="4 9" id="KW-0863">Zinc-finger</keyword>
<dbReference type="FunFam" id="3.30.160.60:FF:000856">
    <property type="entry name" value="B-box zinc finger protein 21"/>
    <property type="match status" value="1"/>
</dbReference>
<dbReference type="InterPro" id="IPR049808">
    <property type="entry name" value="CONSTANS-like_Bbox1"/>
</dbReference>
<organism evidence="12">
    <name type="scientific">Anthurium amnicola</name>
    <dbReference type="NCBI Taxonomy" id="1678845"/>
    <lineage>
        <taxon>Eukaryota</taxon>
        <taxon>Viridiplantae</taxon>
        <taxon>Streptophyta</taxon>
        <taxon>Embryophyta</taxon>
        <taxon>Tracheophyta</taxon>
        <taxon>Spermatophyta</taxon>
        <taxon>Magnoliopsida</taxon>
        <taxon>Liliopsida</taxon>
        <taxon>Araceae</taxon>
        <taxon>Pothoideae</taxon>
        <taxon>Potheae</taxon>
        <taxon>Anthurium</taxon>
    </lineage>
</organism>
<evidence type="ECO:0000256" key="1">
    <source>
        <dbReference type="ARBA" id="ARBA00004123"/>
    </source>
</evidence>
<feature type="region of interest" description="Disordered" evidence="10">
    <location>
        <begin position="346"/>
        <end position="381"/>
    </location>
</feature>
<feature type="non-terminal residue" evidence="12">
    <location>
        <position position="1"/>
    </location>
</feature>
<keyword evidence="6" id="KW-0805">Transcription regulation</keyword>
<evidence type="ECO:0000313" key="12">
    <source>
        <dbReference type="EMBL" id="JAT64738.1"/>
    </source>
</evidence>
<dbReference type="SMART" id="SM00336">
    <property type="entry name" value="BBOX"/>
    <property type="match status" value="2"/>
</dbReference>
<evidence type="ECO:0000256" key="10">
    <source>
        <dbReference type="SAM" id="MobiDB-lite"/>
    </source>
</evidence>
<evidence type="ECO:0000256" key="6">
    <source>
        <dbReference type="ARBA" id="ARBA00023015"/>
    </source>
</evidence>
<accession>A0A1D1ZCR8</accession>
<dbReference type="InterPro" id="IPR051979">
    <property type="entry name" value="B-box_zinc_finger"/>
</dbReference>
<comment type="subcellular location">
    <subcellularLocation>
        <location evidence="1">Nucleus</location>
    </subcellularLocation>
</comment>
<dbReference type="PANTHER" id="PTHR31832">
    <property type="entry name" value="B-BOX ZINC FINGER PROTEIN 22"/>
    <property type="match status" value="1"/>
</dbReference>
<feature type="compositionally biased region" description="Basic and acidic residues" evidence="10">
    <location>
        <begin position="159"/>
        <end position="174"/>
    </location>
</feature>
<dbReference type="InterPro" id="IPR000315">
    <property type="entry name" value="Znf_B-box"/>
</dbReference>
<dbReference type="Pfam" id="PF00643">
    <property type="entry name" value="zf-B_box"/>
    <property type="match status" value="1"/>
</dbReference>
<dbReference type="GO" id="GO:0000976">
    <property type="term" value="F:transcription cis-regulatory region binding"/>
    <property type="evidence" value="ECO:0007669"/>
    <property type="project" value="UniProtKB-ARBA"/>
</dbReference>
<dbReference type="AlphaFoldDB" id="A0A1D1ZCR8"/>
<proteinExistence type="predicted"/>
<name>A0A1D1ZCR8_9ARAE</name>
<keyword evidence="5" id="KW-0862">Zinc</keyword>
<evidence type="ECO:0000256" key="8">
    <source>
        <dbReference type="ARBA" id="ARBA00023242"/>
    </source>
</evidence>
<sequence>GGGGRRRRAGEVLFGGEMKVQCDVCSGEEATVLCCADEAALCAACDARVHDANKLAGKHRRFSLLHPSSPQQFPLCDICQERRALLFCKEDRAILCRDCDAPIHDANDLTRNHTRFLLTGIKLSATPAIPDAPPATNLSLPVSSSTSDDAEESPGDCNDVNRRSLRRVDADPKMQKKPAAAGFGSSKVIMAESKGGGGGGNANTNTVFDTGGGGGSSISEYLMKELPGWRVEDLLLDTAPALHPAAATFAFSKTGRLPHMAPGEGMTPFPEADLDGVFPADCGGDLSGWWVPQVPQASPAPPPLPQSHDYGHRTLVGASTAMGAGDLAKLAARQLQHHHRWTSDDCFTVPEISTGQPRRQDEPPPPPRYKRHRTASWCISP</sequence>
<evidence type="ECO:0000259" key="11">
    <source>
        <dbReference type="PROSITE" id="PS50119"/>
    </source>
</evidence>
<keyword evidence="3" id="KW-0677">Repeat</keyword>
<dbReference type="GO" id="GO:0008270">
    <property type="term" value="F:zinc ion binding"/>
    <property type="evidence" value="ECO:0007669"/>
    <property type="project" value="UniProtKB-KW"/>
</dbReference>
<dbReference type="GO" id="GO:0006355">
    <property type="term" value="P:regulation of DNA-templated transcription"/>
    <property type="evidence" value="ECO:0007669"/>
    <property type="project" value="TreeGrafter"/>
</dbReference>
<evidence type="ECO:0000256" key="5">
    <source>
        <dbReference type="ARBA" id="ARBA00022833"/>
    </source>
</evidence>
<evidence type="ECO:0000256" key="7">
    <source>
        <dbReference type="ARBA" id="ARBA00023163"/>
    </source>
</evidence>
<dbReference type="GO" id="GO:0009640">
    <property type="term" value="P:photomorphogenesis"/>
    <property type="evidence" value="ECO:0007669"/>
    <property type="project" value="TreeGrafter"/>
</dbReference>
<keyword evidence="2" id="KW-0479">Metal-binding</keyword>
<dbReference type="GO" id="GO:0005634">
    <property type="term" value="C:nucleus"/>
    <property type="evidence" value="ECO:0007669"/>
    <property type="project" value="UniProtKB-SubCell"/>
</dbReference>
<dbReference type="Gene3D" id="3.30.160.60">
    <property type="entry name" value="Classic Zinc Finger"/>
    <property type="match status" value="1"/>
</dbReference>
<dbReference type="CDD" id="cd19821">
    <property type="entry name" value="Bbox1_BBX-like"/>
    <property type="match status" value="2"/>
</dbReference>
<feature type="region of interest" description="Disordered" evidence="10">
    <location>
        <begin position="128"/>
        <end position="182"/>
    </location>
</feature>
<protein>
    <submittedName>
        <fullName evidence="12">Putative salt tolerance-like protein At1g75540</fullName>
    </submittedName>
</protein>
<dbReference type="PANTHER" id="PTHR31832:SF83">
    <property type="entry name" value="OS06G0713000 PROTEIN"/>
    <property type="match status" value="1"/>
</dbReference>
<feature type="domain" description="B box-type" evidence="11">
    <location>
        <begin position="71"/>
        <end position="118"/>
    </location>
</feature>
<dbReference type="PROSITE" id="PS50119">
    <property type="entry name" value="ZF_BBOX"/>
    <property type="match status" value="2"/>
</dbReference>
<evidence type="ECO:0000256" key="4">
    <source>
        <dbReference type="ARBA" id="ARBA00022771"/>
    </source>
</evidence>
<feature type="compositionally biased region" description="Polar residues" evidence="10">
    <location>
        <begin position="137"/>
        <end position="147"/>
    </location>
</feature>
<dbReference type="EMBL" id="GDJX01003198">
    <property type="protein sequence ID" value="JAT64738.1"/>
    <property type="molecule type" value="Transcribed_RNA"/>
</dbReference>